<evidence type="ECO:0000313" key="3">
    <source>
        <dbReference type="EMBL" id="MBN8661450.1"/>
    </source>
</evidence>
<comment type="caution">
    <text evidence="3">The sequence shown here is derived from an EMBL/GenBank/DDBJ whole genome shotgun (WGS) entry which is preliminary data.</text>
</comment>
<proteinExistence type="predicted"/>
<feature type="signal peptide" evidence="2">
    <location>
        <begin position="1"/>
        <end position="27"/>
    </location>
</feature>
<reference evidence="3" key="1">
    <citation type="submission" date="2021-02" db="EMBL/GenBank/DDBJ databases">
        <title>Genome-Resolved Metagenomics of a Microbial Community Performing Photosynthetic Biological Nutrient Removal.</title>
        <authorList>
            <person name="Mcdaniel E.A."/>
        </authorList>
    </citation>
    <scope>NUCLEOTIDE SEQUENCE</scope>
    <source>
        <strain evidence="3">UWPOB_OBS1</strain>
    </source>
</reference>
<feature type="region of interest" description="Disordered" evidence="1">
    <location>
        <begin position="202"/>
        <end position="223"/>
    </location>
</feature>
<evidence type="ECO:0008006" key="5">
    <source>
        <dbReference type="Google" id="ProtNLM"/>
    </source>
</evidence>
<protein>
    <recommendedName>
        <fullName evidence="5">Lipoprotein</fullName>
    </recommendedName>
</protein>
<feature type="chain" id="PRO_5035289073" description="Lipoprotein" evidence="2">
    <location>
        <begin position="28"/>
        <end position="223"/>
    </location>
</feature>
<evidence type="ECO:0000256" key="1">
    <source>
        <dbReference type="SAM" id="MobiDB-lite"/>
    </source>
</evidence>
<evidence type="ECO:0000256" key="2">
    <source>
        <dbReference type="SAM" id="SignalP"/>
    </source>
</evidence>
<sequence>MLGTKKILQPLLRVLLLSFNLSLLCGCADIIDPGSSEKAFEMPLATVNLVCKEPTLKKARLSFFKDTAATATSGGKSQYLSRERTPAGGQYIVQFKEGDCFRIDVLYGSPIPKEAALKLARTLLPPDAPPQSRVDEGKQTEQGKQPKEVYYFGNDFAVELSFKDDKDHSANQVSEIAAVNLELLGNISSDQIAAKEVQALLDKEKQEKEKEEKAKASRTKSDQ</sequence>
<dbReference type="Proteomes" id="UP000664277">
    <property type="component" value="Unassembled WGS sequence"/>
</dbReference>
<organism evidence="3 4">
    <name type="scientific">Candidatus Obscuribacter phosphatis</name>
    <dbReference type="NCBI Taxonomy" id="1906157"/>
    <lineage>
        <taxon>Bacteria</taxon>
        <taxon>Bacillati</taxon>
        <taxon>Candidatus Melainabacteria</taxon>
        <taxon>Candidatus Obscuribacterales</taxon>
        <taxon>Candidatus Obscuribacteraceae</taxon>
        <taxon>Candidatus Obscuribacter</taxon>
    </lineage>
</organism>
<dbReference type="AlphaFoldDB" id="A0A8J7TLV6"/>
<name>A0A8J7TLV6_9BACT</name>
<feature type="compositionally biased region" description="Basic and acidic residues" evidence="1">
    <location>
        <begin position="133"/>
        <end position="146"/>
    </location>
</feature>
<dbReference type="EMBL" id="JAFLCK010000020">
    <property type="protein sequence ID" value="MBN8661450.1"/>
    <property type="molecule type" value="Genomic_DNA"/>
</dbReference>
<evidence type="ECO:0000313" key="4">
    <source>
        <dbReference type="Proteomes" id="UP000664277"/>
    </source>
</evidence>
<accession>A0A8J7TLV6</accession>
<feature type="region of interest" description="Disordered" evidence="1">
    <location>
        <begin position="124"/>
        <end position="146"/>
    </location>
</feature>
<dbReference type="PROSITE" id="PS51257">
    <property type="entry name" value="PROKAR_LIPOPROTEIN"/>
    <property type="match status" value="1"/>
</dbReference>
<gene>
    <name evidence="3" type="ORF">J0M35_13880</name>
</gene>
<keyword evidence="2" id="KW-0732">Signal</keyword>